<protein>
    <submittedName>
        <fullName evidence="1">Uncharacterized protein</fullName>
    </submittedName>
</protein>
<accession>A0A1I4EZB4</accession>
<sequence length="120" mass="11573">ASVNFNSLASTGLLVGNANQTSNGFLSANGNSATANAAGCGSLCNGTGNATLLGTQQVVGQTLNTMALAGGATGLLNQVAAGGTDLLSRNTVRTQSATGYAINTGVQVATNGVNVISAAR</sequence>
<proteinExistence type="predicted"/>
<name>A0A1I4EZB4_9PROT</name>
<evidence type="ECO:0000313" key="1">
    <source>
        <dbReference type="EMBL" id="SFL09471.1"/>
    </source>
</evidence>
<keyword evidence="2" id="KW-1185">Reference proteome</keyword>
<feature type="non-terminal residue" evidence="1">
    <location>
        <position position="1"/>
    </location>
</feature>
<organism evidence="1 2">
    <name type="scientific">Falsiroseomonas stagni DSM 19981</name>
    <dbReference type="NCBI Taxonomy" id="1123062"/>
    <lineage>
        <taxon>Bacteria</taxon>
        <taxon>Pseudomonadati</taxon>
        <taxon>Pseudomonadota</taxon>
        <taxon>Alphaproteobacteria</taxon>
        <taxon>Acetobacterales</taxon>
        <taxon>Roseomonadaceae</taxon>
        <taxon>Falsiroseomonas</taxon>
    </lineage>
</organism>
<reference evidence="1 2" key="1">
    <citation type="submission" date="2016-10" db="EMBL/GenBank/DDBJ databases">
        <authorList>
            <person name="de Groot N.N."/>
        </authorList>
    </citation>
    <scope>NUCLEOTIDE SEQUENCE [LARGE SCALE GENOMIC DNA]</scope>
    <source>
        <strain evidence="1 2">DSM 19981</strain>
    </source>
</reference>
<dbReference type="EMBL" id="FOSQ01000019">
    <property type="protein sequence ID" value="SFL09471.1"/>
    <property type="molecule type" value="Genomic_DNA"/>
</dbReference>
<dbReference type="RefSeq" id="WP_217648862.1">
    <property type="nucleotide sequence ID" value="NZ_FOSQ01000019.1"/>
</dbReference>
<evidence type="ECO:0000313" key="2">
    <source>
        <dbReference type="Proteomes" id="UP000199473"/>
    </source>
</evidence>
<gene>
    <name evidence="1" type="ORF">SAMN02745775_11939</name>
</gene>
<dbReference type="AlphaFoldDB" id="A0A1I4EZB4"/>
<dbReference type="Proteomes" id="UP000199473">
    <property type="component" value="Unassembled WGS sequence"/>
</dbReference>